<sequence length="110" mass="12337">MHGHIIVVGMIMYGLFSELLSELTEDLGRNVLLRHQKDGSEQKGSSMPAMHQTMHKSPYLPTGSHRRVAMISVSDSRASLVLDCCLSDDAVGQHAEYLRMNFRTSRTICF</sequence>
<dbReference type="AlphaFoldDB" id="A0A8X6IMA7"/>
<organism evidence="2 3">
    <name type="scientific">Nephila pilipes</name>
    <name type="common">Giant wood spider</name>
    <name type="synonym">Nephila maculata</name>
    <dbReference type="NCBI Taxonomy" id="299642"/>
    <lineage>
        <taxon>Eukaryota</taxon>
        <taxon>Metazoa</taxon>
        <taxon>Ecdysozoa</taxon>
        <taxon>Arthropoda</taxon>
        <taxon>Chelicerata</taxon>
        <taxon>Arachnida</taxon>
        <taxon>Araneae</taxon>
        <taxon>Araneomorphae</taxon>
        <taxon>Entelegynae</taxon>
        <taxon>Araneoidea</taxon>
        <taxon>Nephilidae</taxon>
        <taxon>Nephila</taxon>
    </lineage>
</organism>
<evidence type="ECO:0000313" key="2">
    <source>
        <dbReference type="EMBL" id="GFS51019.1"/>
    </source>
</evidence>
<dbReference type="Proteomes" id="UP000887013">
    <property type="component" value="Unassembled WGS sequence"/>
</dbReference>
<keyword evidence="1" id="KW-0732">Signal</keyword>
<feature type="signal peptide" evidence="1">
    <location>
        <begin position="1"/>
        <end position="21"/>
    </location>
</feature>
<dbReference type="OrthoDB" id="6134805at2759"/>
<comment type="caution">
    <text evidence="2">The sequence shown here is derived from an EMBL/GenBank/DDBJ whole genome shotgun (WGS) entry which is preliminary data.</text>
</comment>
<keyword evidence="3" id="KW-1185">Reference proteome</keyword>
<gene>
    <name evidence="2" type="ORF">NPIL_568331</name>
</gene>
<evidence type="ECO:0000313" key="3">
    <source>
        <dbReference type="Proteomes" id="UP000887013"/>
    </source>
</evidence>
<name>A0A8X6IMA7_NEPPI</name>
<protein>
    <submittedName>
        <fullName evidence="2">Uncharacterized protein</fullName>
    </submittedName>
</protein>
<proteinExistence type="predicted"/>
<accession>A0A8X6IMA7</accession>
<feature type="chain" id="PRO_5036471803" evidence="1">
    <location>
        <begin position="22"/>
        <end position="110"/>
    </location>
</feature>
<dbReference type="EMBL" id="BMAW01045614">
    <property type="protein sequence ID" value="GFS51019.1"/>
    <property type="molecule type" value="Genomic_DNA"/>
</dbReference>
<reference evidence="2" key="1">
    <citation type="submission" date="2020-08" db="EMBL/GenBank/DDBJ databases">
        <title>Multicomponent nature underlies the extraordinary mechanical properties of spider dragline silk.</title>
        <authorList>
            <person name="Kono N."/>
            <person name="Nakamura H."/>
            <person name="Mori M."/>
            <person name="Yoshida Y."/>
            <person name="Ohtoshi R."/>
            <person name="Malay A.D."/>
            <person name="Moran D.A.P."/>
            <person name="Tomita M."/>
            <person name="Numata K."/>
            <person name="Arakawa K."/>
        </authorList>
    </citation>
    <scope>NUCLEOTIDE SEQUENCE</scope>
</reference>
<evidence type="ECO:0000256" key="1">
    <source>
        <dbReference type="SAM" id="SignalP"/>
    </source>
</evidence>